<organism evidence="1 2">
    <name type="scientific">Jeotgalibacillus alimentarius</name>
    <dbReference type="NCBI Taxonomy" id="135826"/>
    <lineage>
        <taxon>Bacteria</taxon>
        <taxon>Bacillati</taxon>
        <taxon>Bacillota</taxon>
        <taxon>Bacilli</taxon>
        <taxon>Bacillales</taxon>
        <taxon>Caryophanaceae</taxon>
        <taxon>Jeotgalibacillus</taxon>
    </lineage>
</organism>
<gene>
    <name evidence="1" type="ORF">KP77_29050</name>
</gene>
<dbReference type="Proteomes" id="UP000031950">
    <property type="component" value="Unassembled WGS sequence"/>
</dbReference>
<accession>A0A0C2RSF1</accession>
<keyword evidence="2" id="KW-1185">Reference proteome</keyword>
<comment type="caution">
    <text evidence="1">The sequence shown here is derived from an EMBL/GenBank/DDBJ whole genome shotgun (WGS) entry which is preliminary data.</text>
</comment>
<protein>
    <recommendedName>
        <fullName evidence="3">Group-specific protein</fullName>
    </recommendedName>
</protein>
<dbReference type="EMBL" id="JXRQ01000027">
    <property type="protein sequence ID" value="KIL44684.1"/>
    <property type="molecule type" value="Genomic_DNA"/>
</dbReference>
<name>A0A0C2RSF1_9BACL</name>
<dbReference type="OrthoDB" id="2737829at2"/>
<evidence type="ECO:0000313" key="1">
    <source>
        <dbReference type="EMBL" id="KIL44684.1"/>
    </source>
</evidence>
<proteinExistence type="predicted"/>
<evidence type="ECO:0008006" key="3">
    <source>
        <dbReference type="Google" id="ProtNLM"/>
    </source>
</evidence>
<reference evidence="1 2" key="1">
    <citation type="submission" date="2015-01" db="EMBL/GenBank/DDBJ databases">
        <title>Genome sequence of Jeotgalibacillus alimentarius.</title>
        <authorList>
            <person name="Goh K.M."/>
            <person name="Chan K.-G."/>
            <person name="Yaakop A.S."/>
            <person name="Ee R."/>
            <person name="Gan H.M."/>
            <person name="Chan C.S."/>
        </authorList>
    </citation>
    <scope>NUCLEOTIDE SEQUENCE [LARGE SCALE GENOMIC DNA]</scope>
    <source>
        <strain evidence="1 2">YKJ-13</strain>
    </source>
</reference>
<dbReference type="RefSeq" id="WP_041123433.1">
    <property type="nucleotide sequence ID" value="NZ_JXRQ01000027.1"/>
</dbReference>
<evidence type="ECO:0000313" key="2">
    <source>
        <dbReference type="Proteomes" id="UP000031950"/>
    </source>
</evidence>
<dbReference type="AlphaFoldDB" id="A0A0C2RSF1"/>
<dbReference type="PATRIC" id="fig|135826.4.peg.2887"/>
<sequence length="127" mass="14872">MLQQLPTGTKISITRSINTAFEQYMNEIDWNEDRFNMVEFMNAWSKYITTQASWYENLEPSVKESPEFHEQLANKINETIEKVLEEEPTPAQIERIEQLQVSTGAEMDFSCKAEAKYVIQTLERKLS</sequence>